<dbReference type="OrthoDB" id="15567at2759"/>
<evidence type="ECO:0000256" key="1">
    <source>
        <dbReference type="ARBA" id="ARBA00022723"/>
    </source>
</evidence>
<dbReference type="PANTHER" id="PTHR24205">
    <property type="entry name" value="FOUR AND A HALF LIM DOMAINS PROTEIN"/>
    <property type="match status" value="1"/>
</dbReference>
<protein>
    <recommendedName>
        <fullName evidence="7">LIM zinc-binding domain-containing protein</fullName>
    </recommendedName>
</protein>
<keyword evidence="3 5" id="KW-0862">Zinc</keyword>
<dbReference type="EMBL" id="KB467843">
    <property type="protein sequence ID" value="PCH35221.1"/>
    <property type="molecule type" value="Genomic_DNA"/>
</dbReference>
<keyword evidence="9" id="KW-1185">Reference proteome</keyword>
<dbReference type="GO" id="GO:0030695">
    <property type="term" value="F:GTPase regulator activity"/>
    <property type="evidence" value="ECO:0007669"/>
    <property type="project" value="UniProtKB-ARBA"/>
</dbReference>
<organism evidence="8 9">
    <name type="scientific">Wolfiporia cocos (strain MD-104)</name>
    <name type="common">Brown rot fungus</name>
    <dbReference type="NCBI Taxonomy" id="742152"/>
    <lineage>
        <taxon>Eukaryota</taxon>
        <taxon>Fungi</taxon>
        <taxon>Dikarya</taxon>
        <taxon>Basidiomycota</taxon>
        <taxon>Agaricomycotina</taxon>
        <taxon>Agaricomycetes</taxon>
        <taxon>Polyporales</taxon>
        <taxon>Phaeolaceae</taxon>
        <taxon>Wolfiporia</taxon>
    </lineage>
</organism>
<accession>A0A2H3IZR8</accession>
<feature type="compositionally biased region" description="Basic and acidic residues" evidence="6">
    <location>
        <begin position="383"/>
        <end position="402"/>
    </location>
</feature>
<keyword evidence="2" id="KW-0677">Repeat</keyword>
<reference evidence="8 9" key="1">
    <citation type="journal article" date="2012" name="Science">
        <title>The Paleozoic origin of enzymatic lignin decomposition reconstructed from 31 fungal genomes.</title>
        <authorList>
            <person name="Floudas D."/>
            <person name="Binder M."/>
            <person name="Riley R."/>
            <person name="Barry K."/>
            <person name="Blanchette R.A."/>
            <person name="Henrissat B."/>
            <person name="Martinez A.T."/>
            <person name="Otillar R."/>
            <person name="Spatafora J.W."/>
            <person name="Yadav J.S."/>
            <person name="Aerts A."/>
            <person name="Benoit I."/>
            <person name="Boyd A."/>
            <person name="Carlson A."/>
            <person name="Copeland A."/>
            <person name="Coutinho P.M."/>
            <person name="de Vries R.P."/>
            <person name="Ferreira P."/>
            <person name="Findley K."/>
            <person name="Foster B."/>
            <person name="Gaskell J."/>
            <person name="Glotzer D."/>
            <person name="Gorecki P."/>
            <person name="Heitman J."/>
            <person name="Hesse C."/>
            <person name="Hori C."/>
            <person name="Igarashi K."/>
            <person name="Jurgens J.A."/>
            <person name="Kallen N."/>
            <person name="Kersten P."/>
            <person name="Kohler A."/>
            <person name="Kuees U."/>
            <person name="Kumar T.K.A."/>
            <person name="Kuo A."/>
            <person name="LaButti K."/>
            <person name="Larrondo L.F."/>
            <person name="Lindquist E."/>
            <person name="Ling A."/>
            <person name="Lombard V."/>
            <person name="Lucas S."/>
            <person name="Lundell T."/>
            <person name="Martin R."/>
            <person name="McLaughlin D.J."/>
            <person name="Morgenstern I."/>
            <person name="Morin E."/>
            <person name="Murat C."/>
            <person name="Nagy L.G."/>
            <person name="Nolan M."/>
            <person name="Ohm R.A."/>
            <person name="Patyshakuliyeva A."/>
            <person name="Rokas A."/>
            <person name="Ruiz-Duenas F.J."/>
            <person name="Sabat G."/>
            <person name="Salamov A."/>
            <person name="Samejima M."/>
            <person name="Schmutz J."/>
            <person name="Slot J.C."/>
            <person name="St John F."/>
            <person name="Stenlid J."/>
            <person name="Sun H."/>
            <person name="Sun S."/>
            <person name="Syed K."/>
            <person name="Tsang A."/>
            <person name="Wiebenga A."/>
            <person name="Young D."/>
            <person name="Pisabarro A."/>
            <person name="Eastwood D.C."/>
            <person name="Martin F."/>
            <person name="Cullen D."/>
            <person name="Grigoriev I.V."/>
            <person name="Hibbett D.S."/>
        </authorList>
    </citation>
    <scope>NUCLEOTIDE SEQUENCE [LARGE SCALE GENOMIC DNA]</scope>
    <source>
        <strain evidence="8 9">MD-104</strain>
    </source>
</reference>
<feature type="compositionally biased region" description="Low complexity" evidence="6">
    <location>
        <begin position="217"/>
        <end position="230"/>
    </location>
</feature>
<feature type="compositionally biased region" description="Basic and acidic residues" evidence="6">
    <location>
        <begin position="123"/>
        <end position="133"/>
    </location>
</feature>
<dbReference type="InterPro" id="IPR001781">
    <property type="entry name" value="Znf_LIM"/>
</dbReference>
<evidence type="ECO:0000256" key="3">
    <source>
        <dbReference type="ARBA" id="ARBA00022833"/>
    </source>
</evidence>
<evidence type="ECO:0000256" key="2">
    <source>
        <dbReference type="ARBA" id="ARBA00022737"/>
    </source>
</evidence>
<dbReference type="SMART" id="SM00132">
    <property type="entry name" value="LIM"/>
    <property type="match status" value="3"/>
</dbReference>
<sequence length="1052" mass="110634">MAQNTYYSQPPYDPRAQPYAYPAYSQQHQQPYGIPGQSYQPSVQYRAPMQAHYGGYDAANMSMNAPHSPLPPPPPSPGPVLARSPSAFGRPQPTYSPAPPYTPVSFGPRQGYQATPQTPARRPLPDPRARRADSLAGAPSTTPPASRAPMHRPTLSTSALPSASPPGSGHAEPPKTATATVPPRPLPQPHAIPRSVAQSNLARSPSPARHALPEPPSSSSSASSSSGTPPSVLPPPTPAGQKFVPHWKRALPAPKQPAAPTQSPEWRDGAMGPAAQPMQRQQSGVRPLPPSPPAAGPSQSRGGGASVHPLPPIPTTPQRQQASLPQMQTQPASPPRMLPQPNVAGPSSLNRTASTKSAATDTTEGSTDNEDLASHALLMRPANARDADTSKEGQEQETDSRDTQSSPQYGILDLPSRIRATPSNSSSGSARDTDAHSSAFRFAMMSLEQEKEGQKQAGEKEAGSDKPARSTPSPGPAGQSPRPQLRAHSYSQSTPNVNTSAGVRPHPMPPMTRGGSSQSNASTSSNSSTGKWPTGLPPLPRAPGSSSSEGIKFDLSRPRPRTPVIDLDDAPPPSLRRSPSPARSAARTPTPGEKAPASSFFQNHSISPVREHSRKGSLPTSIRTHALERSASAMSRSADSPVSASSPYASSPYSNSPSPLSAVSTSSAFTLSSFPRPPSQPPQPRQNNAQPRTPQSAASAKTPGTASSSGSSVFTLSSFPPPPSRPVENKRNGWSGPPVGCTGSNHAAEPAIPSISLPGGTADDGDGDSDEDSGPMIAVSGPDDDAPAIPSISVGAADDGAPSNKGLPQFSLPGSTPRAPSNKGSSPLEHLIRKGSGLACGGCGGAIVGRTVSAMGARWHPGCFRCCVCNELLENLSSYEHEGRAYCHFDYHEMFAPKCYHCETAIVDERFITLDDPELGKRTYHEQHFFCAECGDPFLAPAAPSRGPIGGQTFSGDGEFSGGGDDDVGFTVYRGHPYCESCHVRLRLPKCKRCKKPIRDGARAVEALGGKWCWECFVCASCGNPFEDPSFFQRDGLPFCEHCFSIMIKNEM</sequence>
<feature type="compositionally biased region" description="Polar residues" evidence="6">
    <location>
        <begin position="421"/>
        <end position="430"/>
    </location>
</feature>
<dbReference type="PROSITE" id="PS50023">
    <property type="entry name" value="LIM_DOMAIN_2"/>
    <property type="match status" value="2"/>
</dbReference>
<feature type="domain" description="LIM zinc-binding" evidence="7">
    <location>
        <begin position="838"/>
        <end position="897"/>
    </location>
</feature>
<dbReference type="Pfam" id="PF00412">
    <property type="entry name" value="LIM"/>
    <property type="match status" value="2"/>
</dbReference>
<dbReference type="Gene3D" id="2.10.110.10">
    <property type="entry name" value="Cysteine Rich Protein"/>
    <property type="match status" value="3"/>
</dbReference>
<evidence type="ECO:0000256" key="6">
    <source>
        <dbReference type="SAM" id="MobiDB-lite"/>
    </source>
</evidence>
<feature type="compositionally biased region" description="Low complexity" evidence="6">
    <location>
        <begin position="516"/>
        <end position="529"/>
    </location>
</feature>
<dbReference type="GO" id="GO:0046872">
    <property type="term" value="F:metal ion binding"/>
    <property type="evidence" value="ECO:0007669"/>
    <property type="project" value="UniProtKB-KW"/>
</dbReference>
<feature type="compositionally biased region" description="Low complexity" evidence="6">
    <location>
        <begin position="352"/>
        <end position="363"/>
    </location>
</feature>
<feature type="compositionally biased region" description="Polar residues" evidence="6">
    <location>
        <begin position="812"/>
        <end position="825"/>
    </location>
</feature>
<feature type="compositionally biased region" description="Low complexity" evidence="6">
    <location>
        <begin position="136"/>
        <end position="169"/>
    </location>
</feature>
<keyword evidence="1 5" id="KW-0479">Metal-binding</keyword>
<dbReference type="OMA" id="AFETHGH"/>
<feature type="compositionally biased region" description="Low complexity" evidence="6">
    <location>
        <begin position="575"/>
        <end position="591"/>
    </location>
</feature>
<feature type="region of interest" description="Disordered" evidence="6">
    <location>
        <begin position="57"/>
        <end position="828"/>
    </location>
</feature>
<proteinExistence type="predicted"/>
<name>A0A2H3IZR8_WOLCO</name>
<dbReference type="Proteomes" id="UP000218811">
    <property type="component" value="Unassembled WGS sequence"/>
</dbReference>
<feature type="region of interest" description="Disordered" evidence="6">
    <location>
        <begin position="1"/>
        <end position="40"/>
    </location>
</feature>
<feature type="compositionally biased region" description="Polar residues" evidence="6">
    <location>
        <begin position="316"/>
        <end position="331"/>
    </location>
</feature>
<dbReference type="SUPFAM" id="SSF57716">
    <property type="entry name" value="Glucocorticoid receptor-like (DNA-binding domain)"/>
    <property type="match status" value="4"/>
</dbReference>
<evidence type="ECO:0000259" key="7">
    <source>
        <dbReference type="PROSITE" id="PS50023"/>
    </source>
</evidence>
<dbReference type="GO" id="GO:0005634">
    <property type="term" value="C:nucleus"/>
    <property type="evidence" value="ECO:0007669"/>
    <property type="project" value="TreeGrafter"/>
</dbReference>
<feature type="compositionally biased region" description="Polar residues" evidence="6">
    <location>
        <begin position="489"/>
        <end position="501"/>
    </location>
</feature>
<dbReference type="CDD" id="cd08368">
    <property type="entry name" value="LIM"/>
    <property type="match status" value="3"/>
</dbReference>
<keyword evidence="4 5" id="KW-0440">LIM domain</keyword>
<feature type="compositionally biased region" description="Basic and acidic residues" evidence="6">
    <location>
        <begin position="448"/>
        <end position="468"/>
    </location>
</feature>
<evidence type="ECO:0000313" key="9">
    <source>
        <dbReference type="Proteomes" id="UP000218811"/>
    </source>
</evidence>
<dbReference type="STRING" id="742152.A0A2H3IZR8"/>
<dbReference type="AlphaFoldDB" id="A0A2H3IZR8"/>
<evidence type="ECO:0000256" key="5">
    <source>
        <dbReference type="PROSITE-ProRule" id="PRU00125"/>
    </source>
</evidence>
<feature type="compositionally biased region" description="Pro residues" evidence="6">
    <location>
        <begin position="68"/>
        <end position="78"/>
    </location>
</feature>
<evidence type="ECO:0000313" key="8">
    <source>
        <dbReference type="EMBL" id="PCH35221.1"/>
    </source>
</evidence>
<gene>
    <name evidence="8" type="ORF">WOLCODRAFT_27728</name>
</gene>
<dbReference type="GO" id="GO:0003712">
    <property type="term" value="F:transcription coregulator activity"/>
    <property type="evidence" value="ECO:0007669"/>
    <property type="project" value="TreeGrafter"/>
</dbReference>
<feature type="compositionally biased region" description="Low complexity" evidence="6">
    <location>
        <begin position="629"/>
        <end position="668"/>
    </location>
</feature>
<feature type="compositionally biased region" description="Low complexity" evidence="6">
    <location>
        <begin position="685"/>
        <end position="718"/>
    </location>
</feature>
<feature type="compositionally biased region" description="Pro residues" evidence="6">
    <location>
        <begin position="675"/>
        <end position="684"/>
    </location>
</feature>
<dbReference type="PANTHER" id="PTHR24205:SF16">
    <property type="entry name" value="GH01042P-RELATED"/>
    <property type="match status" value="1"/>
</dbReference>
<evidence type="ECO:0000256" key="4">
    <source>
        <dbReference type="ARBA" id="ARBA00023038"/>
    </source>
</evidence>
<dbReference type="PROSITE" id="PS00478">
    <property type="entry name" value="LIM_DOMAIN_1"/>
    <property type="match status" value="1"/>
</dbReference>
<feature type="domain" description="LIM zinc-binding" evidence="7">
    <location>
        <begin position="989"/>
        <end position="1050"/>
    </location>
</feature>
<feature type="compositionally biased region" description="Acidic residues" evidence="6">
    <location>
        <begin position="763"/>
        <end position="773"/>
    </location>
</feature>